<feature type="region of interest" description="Disordered" evidence="5">
    <location>
        <begin position="1"/>
        <end position="27"/>
    </location>
</feature>
<sequence length="518" mass="58459">MQQSEHHQQQSVDSPQQSSSQMHLQQHQQMMAGLDFSLLMPQSSPKKSPNAHKSSYLGIVGSEASSRYPDSEAPSIYSNVDSPQQHRIALLHPNDMKVTSLRNQKCRKISAIVFGVLILGAAAFLAYHFVSINQPLKIPVIIPVAATFETMPTLQVVGKNVVYPNGTTFHGRGVNMGSWFIMDAIFSGFTGLDEFAFFNVSDTRWGQDTSRSLMNLYIDNAMTSTDYDLLCLMNFNFVRLPLHFRNFQDAQGNWINYTNSPSEIDFSRLDWAISNFTSRGIYVQLDFHIWYSRDILYEGVSKNDVGLATNDPALYAECVKWRQMAANFLTGLAAHVVDVPGLLGIELMNEPVPSYDNLLSQVLYDGVRVADPNRLVIRHFGTDRVAPSVYNWTNIIYGFHTYEGQQTLQGYEENANNKTSDDYDLPYYVSELHFTSDPDFAPAIDWTDALQNGVNIPMYALWTYKAVDMNEWALVNYDSSYTVDVINGTLESIQETWKRLPNLNLAGSLSPWGQSFIS</sequence>
<evidence type="ECO:0000313" key="8">
    <source>
        <dbReference type="EMBL" id="KAJ3122916.1"/>
    </source>
</evidence>
<reference evidence="8" key="1">
    <citation type="submission" date="2020-05" db="EMBL/GenBank/DDBJ databases">
        <title>Phylogenomic resolution of chytrid fungi.</title>
        <authorList>
            <person name="Stajich J.E."/>
            <person name="Amses K."/>
            <person name="Simmons R."/>
            <person name="Seto K."/>
            <person name="Myers J."/>
            <person name="Bonds A."/>
            <person name="Quandt C.A."/>
            <person name="Barry K."/>
            <person name="Liu P."/>
            <person name="Grigoriev I."/>
            <person name="Longcore J.E."/>
            <person name="James T.Y."/>
        </authorList>
    </citation>
    <scope>NUCLEOTIDE SEQUENCE</scope>
    <source>
        <strain evidence="8">JEL0513</strain>
    </source>
</reference>
<dbReference type="GO" id="GO:0009986">
    <property type="term" value="C:cell surface"/>
    <property type="evidence" value="ECO:0007669"/>
    <property type="project" value="TreeGrafter"/>
</dbReference>
<comment type="caution">
    <text evidence="8">The sequence shown here is derived from an EMBL/GenBank/DDBJ whole genome shotgun (WGS) entry which is preliminary data.</text>
</comment>
<protein>
    <recommendedName>
        <fullName evidence="7">Glycoside hydrolase family 5 domain-containing protein</fullName>
    </recommendedName>
</protein>
<name>A0AAD5T0Q6_9FUNG</name>
<dbReference type="GO" id="GO:0009251">
    <property type="term" value="P:glucan catabolic process"/>
    <property type="evidence" value="ECO:0007669"/>
    <property type="project" value="TreeGrafter"/>
</dbReference>
<dbReference type="AlphaFoldDB" id="A0AAD5T0Q6"/>
<dbReference type="GO" id="GO:0005576">
    <property type="term" value="C:extracellular region"/>
    <property type="evidence" value="ECO:0007669"/>
    <property type="project" value="TreeGrafter"/>
</dbReference>
<evidence type="ECO:0000256" key="3">
    <source>
        <dbReference type="ARBA" id="ARBA00023295"/>
    </source>
</evidence>
<dbReference type="Gene3D" id="3.20.20.80">
    <property type="entry name" value="Glycosidases"/>
    <property type="match status" value="1"/>
</dbReference>
<dbReference type="Proteomes" id="UP001211907">
    <property type="component" value="Unassembled WGS sequence"/>
</dbReference>
<dbReference type="PANTHER" id="PTHR31297:SF42">
    <property type="entry name" value="GLYCOSIDE HYDROLASE FAMILY 5 DOMAIN-CONTAINING PROTEIN"/>
    <property type="match status" value="1"/>
</dbReference>
<feature type="transmembrane region" description="Helical" evidence="6">
    <location>
        <begin position="109"/>
        <end position="130"/>
    </location>
</feature>
<dbReference type="SUPFAM" id="SSF51445">
    <property type="entry name" value="(Trans)glycosidases"/>
    <property type="match status" value="1"/>
</dbReference>
<keyword evidence="6" id="KW-1133">Transmembrane helix</keyword>
<feature type="compositionally biased region" description="Low complexity" evidence="5">
    <location>
        <begin position="9"/>
        <end position="27"/>
    </location>
</feature>
<keyword evidence="3 4" id="KW-0326">Glycosidase</keyword>
<comment type="similarity">
    <text evidence="1 4">Belongs to the glycosyl hydrolase 5 (cellulase A) family.</text>
</comment>
<proteinExistence type="inferred from homology"/>
<keyword evidence="6" id="KW-0472">Membrane</keyword>
<feature type="domain" description="Glycoside hydrolase family 5" evidence="7">
    <location>
        <begin position="222"/>
        <end position="421"/>
    </location>
</feature>
<evidence type="ECO:0000256" key="2">
    <source>
        <dbReference type="ARBA" id="ARBA00022801"/>
    </source>
</evidence>
<evidence type="ECO:0000313" key="9">
    <source>
        <dbReference type="Proteomes" id="UP001211907"/>
    </source>
</evidence>
<feature type="region of interest" description="Disordered" evidence="5">
    <location>
        <begin position="35"/>
        <end position="54"/>
    </location>
</feature>
<evidence type="ECO:0000256" key="4">
    <source>
        <dbReference type="RuleBase" id="RU361153"/>
    </source>
</evidence>
<dbReference type="Pfam" id="PF00150">
    <property type="entry name" value="Cellulase"/>
    <property type="match status" value="1"/>
</dbReference>
<keyword evidence="9" id="KW-1185">Reference proteome</keyword>
<dbReference type="InterPro" id="IPR001547">
    <property type="entry name" value="Glyco_hydro_5"/>
</dbReference>
<dbReference type="InterPro" id="IPR017853">
    <property type="entry name" value="GH"/>
</dbReference>
<gene>
    <name evidence="8" type="ORF">HK100_011794</name>
</gene>
<evidence type="ECO:0000259" key="7">
    <source>
        <dbReference type="Pfam" id="PF00150"/>
    </source>
</evidence>
<keyword evidence="6" id="KW-0812">Transmembrane</keyword>
<feature type="compositionally biased region" description="Polar residues" evidence="5">
    <location>
        <begin position="40"/>
        <end position="53"/>
    </location>
</feature>
<evidence type="ECO:0000256" key="1">
    <source>
        <dbReference type="ARBA" id="ARBA00005641"/>
    </source>
</evidence>
<dbReference type="PANTHER" id="PTHR31297">
    <property type="entry name" value="GLUCAN ENDO-1,6-BETA-GLUCOSIDASE B"/>
    <property type="match status" value="1"/>
</dbReference>
<keyword evidence="2 4" id="KW-0378">Hydrolase</keyword>
<dbReference type="EMBL" id="JADGJH010000773">
    <property type="protein sequence ID" value="KAJ3122916.1"/>
    <property type="molecule type" value="Genomic_DNA"/>
</dbReference>
<evidence type="ECO:0000256" key="6">
    <source>
        <dbReference type="SAM" id="Phobius"/>
    </source>
</evidence>
<accession>A0AAD5T0Q6</accession>
<evidence type="ECO:0000256" key="5">
    <source>
        <dbReference type="SAM" id="MobiDB-lite"/>
    </source>
</evidence>
<organism evidence="8 9">
    <name type="scientific">Physocladia obscura</name>
    <dbReference type="NCBI Taxonomy" id="109957"/>
    <lineage>
        <taxon>Eukaryota</taxon>
        <taxon>Fungi</taxon>
        <taxon>Fungi incertae sedis</taxon>
        <taxon>Chytridiomycota</taxon>
        <taxon>Chytridiomycota incertae sedis</taxon>
        <taxon>Chytridiomycetes</taxon>
        <taxon>Chytridiales</taxon>
        <taxon>Chytriomycetaceae</taxon>
        <taxon>Physocladia</taxon>
    </lineage>
</organism>
<dbReference type="InterPro" id="IPR050386">
    <property type="entry name" value="Glycosyl_hydrolase_5"/>
</dbReference>
<dbReference type="GO" id="GO:0008422">
    <property type="term" value="F:beta-glucosidase activity"/>
    <property type="evidence" value="ECO:0007669"/>
    <property type="project" value="TreeGrafter"/>
</dbReference>